<dbReference type="InterPro" id="IPR001810">
    <property type="entry name" value="F-box_dom"/>
</dbReference>
<dbReference type="SUPFAM" id="SSF52058">
    <property type="entry name" value="L domain-like"/>
    <property type="match status" value="1"/>
</dbReference>
<proteinExistence type="predicted"/>
<dbReference type="SUPFAM" id="SSF81383">
    <property type="entry name" value="F-box domain"/>
    <property type="match status" value="1"/>
</dbReference>
<dbReference type="STRING" id="65489.A0A0D3GKS6"/>
<dbReference type="InterPro" id="IPR053772">
    <property type="entry name" value="At1g61320/At1g61330-like"/>
</dbReference>
<dbReference type="PANTHER" id="PTHR34145">
    <property type="entry name" value="OS02G0105600 PROTEIN"/>
    <property type="match status" value="1"/>
</dbReference>
<dbReference type="AlphaFoldDB" id="A0A0D3GKS6"/>
<dbReference type="Gramene" id="OBART06G27280.1">
    <property type="protein sequence ID" value="OBART06G27280.1"/>
    <property type="gene ID" value="OBART06G27280"/>
</dbReference>
<reference evidence="2" key="2">
    <citation type="submission" date="2015-03" db="UniProtKB">
        <authorList>
            <consortium name="EnsemblPlants"/>
        </authorList>
    </citation>
    <scope>IDENTIFICATION</scope>
</reference>
<dbReference type="Proteomes" id="UP000026960">
    <property type="component" value="Chromosome 6"/>
</dbReference>
<dbReference type="InterPro" id="IPR036047">
    <property type="entry name" value="F-box-like_dom_sf"/>
</dbReference>
<organism evidence="2">
    <name type="scientific">Oryza barthii</name>
    <dbReference type="NCBI Taxonomy" id="65489"/>
    <lineage>
        <taxon>Eukaryota</taxon>
        <taxon>Viridiplantae</taxon>
        <taxon>Streptophyta</taxon>
        <taxon>Embryophyta</taxon>
        <taxon>Tracheophyta</taxon>
        <taxon>Spermatophyta</taxon>
        <taxon>Magnoliopsida</taxon>
        <taxon>Liliopsida</taxon>
        <taxon>Poales</taxon>
        <taxon>Poaceae</taxon>
        <taxon>BOP clade</taxon>
        <taxon>Oryzoideae</taxon>
        <taxon>Oryzeae</taxon>
        <taxon>Oryzinae</taxon>
        <taxon>Oryza</taxon>
    </lineage>
</organism>
<accession>A0A0D3GKS6</accession>
<evidence type="ECO:0000259" key="1">
    <source>
        <dbReference type="PROSITE" id="PS50181"/>
    </source>
</evidence>
<sequence length="566" mass="64507">MPPPLPARWGISGQGARSAKFSLLRSLYRSLVAYGDKVPAPLQQLMENMMAAKRSWMEHHRVLSDDSSFHMEDLPEQQPQLMENVAVAKRSRLEQHRTLSDNSFRVEDLPEEIQSLLLSLLSLKEAASTSIVSRNWRKLWTRYPNLCFDGSKDGPADMDSVKIERMKFIDTVNSIIQQHSGIGLNKFSIRCNLLKDDSDILDRWIRFATASKAKIIDMNLCTNRNNKGPTKHLYDFPLEAFGDQDIPFIQCLFLNNVSIKPHSDIGFTKLRSLHLHCVQIIGDLSGLLFNCSSLEDLEVFACLGVTALNIPHQLNKLRHLLICNMRIQMLEFHVPGLSHFEYKGTMIPIMLHGCSKLQKATLNFHQTWLEEDNNKVLGHVFHGIPSVSAVEVLNILVDICTKQSVWSSQVHTLTARPTIMFMNLKHLTYEILIFTKDPNSHSGVLQLAQYLAFAPQLETLELHMLYHSTHCRCWHEGAGVSYGHIPHHHLKTVYMSGFRCYRAQVELLFAILEMGDELEHVTIDPMTRVPYSPDLMNLGIPEDEICQWANRTSQRFGKAISVVKPP</sequence>
<dbReference type="PANTHER" id="PTHR34145:SF46">
    <property type="entry name" value="OS06G0716467 PROTEIN"/>
    <property type="match status" value="1"/>
</dbReference>
<dbReference type="eggNOG" id="ENOG502RRQ4">
    <property type="taxonomic scope" value="Eukaryota"/>
</dbReference>
<protein>
    <recommendedName>
        <fullName evidence="1">F-box domain-containing protein</fullName>
    </recommendedName>
</protein>
<dbReference type="InterPro" id="IPR032675">
    <property type="entry name" value="LRR_dom_sf"/>
</dbReference>
<dbReference type="Pfam" id="PF23622">
    <property type="entry name" value="LRR_At1g61320_AtMIF1"/>
    <property type="match status" value="1"/>
</dbReference>
<feature type="domain" description="F-box" evidence="1">
    <location>
        <begin position="103"/>
        <end position="139"/>
    </location>
</feature>
<dbReference type="PaxDb" id="65489-OBART06G27280.1"/>
<dbReference type="Pfam" id="PF00646">
    <property type="entry name" value="F-box"/>
    <property type="match status" value="1"/>
</dbReference>
<dbReference type="PROSITE" id="PS50181">
    <property type="entry name" value="FBOX"/>
    <property type="match status" value="1"/>
</dbReference>
<dbReference type="Gene3D" id="3.80.10.10">
    <property type="entry name" value="Ribonuclease Inhibitor"/>
    <property type="match status" value="1"/>
</dbReference>
<dbReference type="InterPro" id="IPR055357">
    <property type="entry name" value="LRR_At1g61320_AtMIF1"/>
</dbReference>
<evidence type="ECO:0000313" key="3">
    <source>
        <dbReference type="Proteomes" id="UP000026960"/>
    </source>
</evidence>
<keyword evidence="3" id="KW-1185">Reference proteome</keyword>
<evidence type="ECO:0000313" key="2">
    <source>
        <dbReference type="EnsemblPlants" id="OBART06G27280.1"/>
    </source>
</evidence>
<name>A0A0D3GKS6_9ORYZ</name>
<reference evidence="2" key="1">
    <citation type="journal article" date="2009" name="Rice">
        <title>De Novo Next Generation Sequencing of Plant Genomes.</title>
        <authorList>
            <person name="Rounsley S."/>
            <person name="Marri P.R."/>
            <person name="Yu Y."/>
            <person name="He R."/>
            <person name="Sisneros N."/>
            <person name="Goicoechea J.L."/>
            <person name="Lee S.J."/>
            <person name="Angelova A."/>
            <person name="Kudrna D."/>
            <person name="Luo M."/>
            <person name="Affourtit J."/>
            <person name="Desany B."/>
            <person name="Knight J."/>
            <person name="Niazi F."/>
            <person name="Egholm M."/>
            <person name="Wing R.A."/>
        </authorList>
    </citation>
    <scope>NUCLEOTIDE SEQUENCE [LARGE SCALE GENOMIC DNA]</scope>
    <source>
        <strain evidence="2">cv. IRGC 105608</strain>
    </source>
</reference>
<dbReference type="EnsemblPlants" id="OBART06G27280.1">
    <property type="protein sequence ID" value="OBART06G27280.1"/>
    <property type="gene ID" value="OBART06G27280"/>
</dbReference>
<dbReference type="HOGENOM" id="CLU_010721_3_1_1"/>